<keyword evidence="3" id="KW-1185">Reference proteome</keyword>
<feature type="domain" description="Recombinase zinc beta ribbon" evidence="1">
    <location>
        <begin position="2"/>
        <end position="33"/>
    </location>
</feature>
<dbReference type="EMBL" id="JAJHJB010000015">
    <property type="protein sequence ID" value="MCC5466176.1"/>
    <property type="molecule type" value="Genomic_DNA"/>
</dbReference>
<evidence type="ECO:0000313" key="2">
    <source>
        <dbReference type="EMBL" id="MCC5466176.1"/>
    </source>
</evidence>
<organism evidence="2 3">
    <name type="scientific">Pelosinus baikalensis</name>
    <dbReference type="NCBI Taxonomy" id="2892015"/>
    <lineage>
        <taxon>Bacteria</taxon>
        <taxon>Bacillati</taxon>
        <taxon>Bacillota</taxon>
        <taxon>Negativicutes</taxon>
        <taxon>Selenomonadales</taxon>
        <taxon>Sporomusaceae</taxon>
        <taxon>Pelosinus</taxon>
    </lineage>
</organism>
<sequence>MPLSGLLYCAKCGRTMQYKRYKGKNETYWSTARSATKRGEN</sequence>
<name>A0ABS8HSL1_9FIRM</name>
<reference evidence="2" key="1">
    <citation type="submission" date="2021-11" db="EMBL/GenBank/DDBJ databases">
        <title>Description of a new species Pelosinus isolated from the bottom sediments of Lake Baikal.</title>
        <authorList>
            <person name="Zakharyuk A."/>
        </authorList>
    </citation>
    <scope>NUCLEOTIDE SEQUENCE</scope>
    <source>
        <strain evidence="2">Bkl1</strain>
    </source>
</reference>
<evidence type="ECO:0000313" key="3">
    <source>
        <dbReference type="Proteomes" id="UP001165492"/>
    </source>
</evidence>
<dbReference type="Proteomes" id="UP001165492">
    <property type="component" value="Unassembled WGS sequence"/>
</dbReference>
<protein>
    <submittedName>
        <fullName evidence="2">Zinc ribbon domain-containing protein</fullName>
    </submittedName>
</protein>
<proteinExistence type="predicted"/>
<gene>
    <name evidence="2" type="ORF">LMF89_12505</name>
</gene>
<accession>A0ABS8HSL1</accession>
<evidence type="ECO:0000259" key="1">
    <source>
        <dbReference type="Pfam" id="PF13408"/>
    </source>
</evidence>
<dbReference type="Pfam" id="PF13408">
    <property type="entry name" value="Zn_ribbon_recom"/>
    <property type="match status" value="1"/>
</dbReference>
<comment type="caution">
    <text evidence="2">The sequence shown here is derived from an EMBL/GenBank/DDBJ whole genome shotgun (WGS) entry which is preliminary data.</text>
</comment>
<dbReference type="InterPro" id="IPR025827">
    <property type="entry name" value="Zn_ribbon_recom_dom"/>
</dbReference>